<evidence type="ECO:0000313" key="3">
    <source>
        <dbReference type="Proteomes" id="UP001371305"/>
    </source>
</evidence>
<sequence length="207" mass="22871">MKLLDLNSPLSSPQPRRGSDNLVLLLLPPREIAEKLRLLGETMRSHHSPWGSLRPTDHLHVTLFHFGNFAGLPADIVATAMQACAATAVASQPFVVRMDQAACWGKEGGNIPLVVSVRGRNSSLDQLHQRATIQCSIRGLRSTKKSKFNPHVTLAYLKDSFSTETIEPISWMAEEIVLIHSLMGQTKYIKLGRWNLGTQSQAPTPMV</sequence>
<organism evidence="2 3">
    <name type="scientific">Luteolibacter soli</name>
    <dbReference type="NCBI Taxonomy" id="3135280"/>
    <lineage>
        <taxon>Bacteria</taxon>
        <taxon>Pseudomonadati</taxon>
        <taxon>Verrucomicrobiota</taxon>
        <taxon>Verrucomicrobiia</taxon>
        <taxon>Verrucomicrobiales</taxon>
        <taxon>Verrucomicrobiaceae</taxon>
        <taxon>Luteolibacter</taxon>
    </lineage>
</organism>
<dbReference type="InterPro" id="IPR009097">
    <property type="entry name" value="Cyclic_Pdiesterase"/>
</dbReference>
<dbReference type="PANTHER" id="PTHR35561:SF1">
    <property type="entry name" value="RNA 2',3'-CYCLIC PHOSPHODIESTERASE"/>
    <property type="match status" value="1"/>
</dbReference>
<evidence type="ECO:0000313" key="2">
    <source>
        <dbReference type="EMBL" id="MEK7952297.1"/>
    </source>
</evidence>
<dbReference type="Gene3D" id="3.90.1140.10">
    <property type="entry name" value="Cyclic phosphodiesterase"/>
    <property type="match status" value="1"/>
</dbReference>
<keyword evidence="1" id="KW-0378">Hydrolase</keyword>
<proteinExistence type="predicted"/>
<dbReference type="PANTHER" id="PTHR35561">
    <property type="entry name" value="RNA 2',3'-CYCLIC PHOSPHODIESTERASE"/>
    <property type="match status" value="1"/>
</dbReference>
<evidence type="ECO:0000256" key="1">
    <source>
        <dbReference type="ARBA" id="ARBA00022801"/>
    </source>
</evidence>
<accession>A0ABU9AZW4</accession>
<dbReference type="EMBL" id="JBBUKT010000007">
    <property type="protein sequence ID" value="MEK7952297.1"/>
    <property type="molecule type" value="Genomic_DNA"/>
</dbReference>
<dbReference type="SUPFAM" id="SSF55144">
    <property type="entry name" value="LigT-like"/>
    <property type="match status" value="1"/>
</dbReference>
<dbReference type="InterPro" id="IPR004175">
    <property type="entry name" value="RNA_CPDase"/>
</dbReference>
<gene>
    <name evidence="2" type="ORF">WKV53_17435</name>
</gene>
<dbReference type="Proteomes" id="UP001371305">
    <property type="component" value="Unassembled WGS sequence"/>
</dbReference>
<comment type="caution">
    <text evidence="2">The sequence shown here is derived from an EMBL/GenBank/DDBJ whole genome shotgun (WGS) entry which is preliminary data.</text>
</comment>
<name>A0ABU9AZW4_9BACT</name>
<protein>
    <submittedName>
        <fullName evidence="2">2'-5' RNA ligase family protein</fullName>
    </submittedName>
</protein>
<keyword evidence="3" id="KW-1185">Reference proteome</keyword>
<dbReference type="GO" id="GO:0016874">
    <property type="term" value="F:ligase activity"/>
    <property type="evidence" value="ECO:0007669"/>
    <property type="project" value="UniProtKB-KW"/>
</dbReference>
<keyword evidence="2" id="KW-0436">Ligase</keyword>
<dbReference type="RefSeq" id="WP_341406055.1">
    <property type="nucleotide sequence ID" value="NZ_JBBUKT010000007.1"/>
</dbReference>
<reference evidence="2 3" key="1">
    <citation type="submission" date="2024-04" db="EMBL/GenBank/DDBJ databases">
        <title>Luteolibacter sp. isolated from soil.</title>
        <authorList>
            <person name="An J."/>
        </authorList>
    </citation>
    <scope>NUCLEOTIDE SEQUENCE [LARGE SCALE GENOMIC DNA]</scope>
    <source>
        <strain evidence="2 3">Y139</strain>
    </source>
</reference>
<dbReference type="Pfam" id="PF13563">
    <property type="entry name" value="2_5_RNA_ligase2"/>
    <property type="match status" value="1"/>
</dbReference>